<keyword evidence="5" id="KW-1185">Reference proteome</keyword>
<proteinExistence type="inferred from homology"/>
<dbReference type="AlphaFoldDB" id="A0A1Y2F438"/>
<dbReference type="Pfam" id="PF01237">
    <property type="entry name" value="Oxysterol_BP"/>
    <property type="match status" value="1"/>
</dbReference>
<dbReference type="PANTHER" id="PTHR10972">
    <property type="entry name" value="OXYSTEROL-BINDING PROTEIN-RELATED"/>
    <property type="match status" value="1"/>
</dbReference>
<name>A0A1Y2F438_PROLT</name>
<evidence type="ECO:0000256" key="2">
    <source>
        <dbReference type="RuleBase" id="RU003844"/>
    </source>
</evidence>
<accession>A0A1Y2F438</accession>
<comment type="caution">
    <text evidence="4">The sequence shown here is derived from an EMBL/GenBank/DDBJ whole genome shotgun (WGS) entry which is preliminary data.</text>
</comment>
<dbReference type="GO" id="GO:0061024">
    <property type="term" value="P:membrane organization"/>
    <property type="evidence" value="ECO:0007669"/>
    <property type="project" value="UniProtKB-ARBA"/>
</dbReference>
<dbReference type="Gene3D" id="3.30.70.3490">
    <property type="match status" value="1"/>
</dbReference>
<dbReference type="RefSeq" id="XP_040723520.1">
    <property type="nucleotide sequence ID" value="XM_040871489.1"/>
</dbReference>
<dbReference type="GeneID" id="63788088"/>
<feature type="coiled-coil region" evidence="3">
    <location>
        <begin position="311"/>
        <end position="338"/>
    </location>
</feature>
<dbReference type="GO" id="GO:0016020">
    <property type="term" value="C:membrane"/>
    <property type="evidence" value="ECO:0007669"/>
    <property type="project" value="TreeGrafter"/>
</dbReference>
<comment type="similarity">
    <text evidence="1 2">Belongs to the OSBP family.</text>
</comment>
<protein>
    <submittedName>
        <fullName evidence="4">Oxysterol binding protein</fullName>
    </submittedName>
</protein>
<gene>
    <name evidence="4" type="ORF">BCR37DRAFT_394576</name>
</gene>
<dbReference type="Proteomes" id="UP000193685">
    <property type="component" value="Unassembled WGS sequence"/>
</dbReference>
<dbReference type="SUPFAM" id="SSF144000">
    <property type="entry name" value="Oxysterol-binding protein-like"/>
    <property type="match status" value="1"/>
</dbReference>
<dbReference type="OrthoDB" id="14833at2759"/>
<dbReference type="GO" id="GO:0005829">
    <property type="term" value="C:cytosol"/>
    <property type="evidence" value="ECO:0007669"/>
    <property type="project" value="TreeGrafter"/>
</dbReference>
<dbReference type="Gene3D" id="2.40.160.120">
    <property type="match status" value="1"/>
</dbReference>
<dbReference type="InterPro" id="IPR000648">
    <property type="entry name" value="Oxysterol-bd"/>
</dbReference>
<dbReference type="PANTHER" id="PTHR10972:SF184">
    <property type="entry name" value="OXYSTEROL-BINDING PROTEIN HOMOLOG 4-RELATED"/>
    <property type="match status" value="1"/>
</dbReference>
<sequence>MADAPGNKSTWTAFLKSIATFTGDLSALTAPSFILSGTSILEYSAYWAEHPQLLLNIQQDDAEARMLACVKWYCATLKGQFSARHESSGGEKKPLNPVLGEEFHGSWTIDGNVGETVRLTAEQVSHHPPISSYRIAAPNGITLQGHNGQKSGFSGRTIVVKQIGHAVLKVPFQQGQGKETFLITLPQLVLEGLLYGAPYAELTEKSYIAASSGWTTVFEYSGAGWLSGKKHTLKAKIYPPQAWEQGEPAKHVVEGQWTDTLTIRSQSSQASDGDLPFVETHALPRQPIAVEQVKSPYDSRKLWAGVAKALKEQDFEQASKLKSEIENAQRQLRKEEKEAGKDWTRKYFEKCEALEPEVRELADKVKLPDTGYWMYKGTQ</sequence>
<evidence type="ECO:0000313" key="5">
    <source>
        <dbReference type="Proteomes" id="UP000193685"/>
    </source>
</evidence>
<dbReference type="Gene3D" id="1.10.287.2720">
    <property type="match status" value="1"/>
</dbReference>
<reference evidence="4 5" key="1">
    <citation type="submission" date="2016-07" db="EMBL/GenBank/DDBJ databases">
        <title>Pervasive Adenine N6-methylation of Active Genes in Fungi.</title>
        <authorList>
            <consortium name="DOE Joint Genome Institute"/>
            <person name="Mondo S.J."/>
            <person name="Dannebaum R.O."/>
            <person name="Kuo R.C."/>
            <person name="Labutti K."/>
            <person name="Haridas S."/>
            <person name="Kuo A."/>
            <person name="Salamov A."/>
            <person name="Ahrendt S.R."/>
            <person name="Lipzen A."/>
            <person name="Sullivan W."/>
            <person name="Andreopoulos W.B."/>
            <person name="Clum A."/>
            <person name="Lindquist E."/>
            <person name="Daum C."/>
            <person name="Ramamoorthy G.K."/>
            <person name="Gryganskyi A."/>
            <person name="Culley D."/>
            <person name="Magnuson J.K."/>
            <person name="James T.Y."/>
            <person name="O'Malley M.A."/>
            <person name="Stajich J.E."/>
            <person name="Spatafora J.W."/>
            <person name="Visel A."/>
            <person name="Grigoriev I.V."/>
        </authorList>
    </citation>
    <scope>NUCLEOTIDE SEQUENCE [LARGE SCALE GENOMIC DNA]</scope>
    <source>
        <strain evidence="4 5">12-1054</strain>
    </source>
</reference>
<dbReference type="OMA" id="SSYWTEH"/>
<dbReference type="Gene3D" id="6.10.250.1430">
    <property type="match status" value="1"/>
</dbReference>
<organism evidence="4 5">
    <name type="scientific">Protomyces lactucae-debilis</name>
    <dbReference type="NCBI Taxonomy" id="2754530"/>
    <lineage>
        <taxon>Eukaryota</taxon>
        <taxon>Fungi</taxon>
        <taxon>Dikarya</taxon>
        <taxon>Ascomycota</taxon>
        <taxon>Taphrinomycotina</taxon>
        <taxon>Taphrinomycetes</taxon>
        <taxon>Taphrinales</taxon>
        <taxon>Protomycetaceae</taxon>
        <taxon>Protomyces</taxon>
    </lineage>
</organism>
<dbReference type="EMBL" id="MCFI01000017">
    <property type="protein sequence ID" value="ORY78639.1"/>
    <property type="molecule type" value="Genomic_DNA"/>
</dbReference>
<dbReference type="InterPro" id="IPR018494">
    <property type="entry name" value="Oxysterol-bd_CS"/>
</dbReference>
<dbReference type="STRING" id="56484.A0A1Y2F438"/>
<keyword evidence="3" id="KW-0175">Coiled coil</keyword>
<evidence type="ECO:0000256" key="1">
    <source>
        <dbReference type="ARBA" id="ARBA00008842"/>
    </source>
</evidence>
<dbReference type="InterPro" id="IPR037239">
    <property type="entry name" value="OSBP_sf"/>
</dbReference>
<dbReference type="PROSITE" id="PS01013">
    <property type="entry name" value="OSBP"/>
    <property type="match status" value="1"/>
</dbReference>
<dbReference type="GO" id="GO:0008142">
    <property type="term" value="F:oxysterol binding"/>
    <property type="evidence" value="ECO:0007669"/>
    <property type="project" value="TreeGrafter"/>
</dbReference>
<evidence type="ECO:0000256" key="3">
    <source>
        <dbReference type="SAM" id="Coils"/>
    </source>
</evidence>
<evidence type="ECO:0000313" key="4">
    <source>
        <dbReference type="EMBL" id="ORY78639.1"/>
    </source>
</evidence>